<evidence type="ECO:0000256" key="3">
    <source>
        <dbReference type="ARBA" id="ARBA00022701"/>
    </source>
</evidence>
<evidence type="ECO:0000256" key="6">
    <source>
        <dbReference type="ARBA" id="ARBA00023212"/>
    </source>
</evidence>
<keyword evidence="4" id="KW-0243">Dynein</keyword>
<dbReference type="PROSITE" id="PS50245">
    <property type="entry name" value="CAP_GLY_2"/>
    <property type="match status" value="1"/>
</dbReference>
<evidence type="ECO:0000313" key="11">
    <source>
        <dbReference type="Proteomes" id="UP001165083"/>
    </source>
</evidence>
<evidence type="ECO:0000256" key="7">
    <source>
        <dbReference type="SAM" id="Coils"/>
    </source>
</evidence>
<feature type="domain" description="CAP-Gly" evidence="9">
    <location>
        <begin position="44"/>
        <end position="86"/>
    </location>
</feature>
<evidence type="ECO:0000256" key="8">
    <source>
        <dbReference type="SAM" id="MobiDB-lite"/>
    </source>
</evidence>
<sequence>MASSIPKPRASLTAAQGLSPVMKVPLGSRVVLSRRRNGTVRYVGKLVNESGEWYGVALDEPKGDNDGMRGKERYFYCPANHGVFVRRKEIYCVKEPGSVLKGPPSPITDESSSCSSNVSYTSTDQQGEANVTGSSCIVHPAPLNSDSMTAPLIKTFKGFRKQLDFISLRTVGPGRSREASPATSPASSSPSSPSARSGLKPPSPFRRFASFSQGLPAPSSPGSPTNKAIAASTDDKRRQSAIPLSPKPSPVRRINSFRESSSDHRDNSIRPAEGTSPTSSSRFNSFQQPASDHSSGSDNTPPAKNVADNESPTVPVLSYNEVWATADEAKSTMSSIGATSMTNKDSNTQEMSQDCSAVATSSRMGNLITASTGESGVIKQGMTPYNDKVSFSPDNSSAATLVNCDRGEPTALETLTTEADPAPLERANTFNVPLIDFSALAGTSATSSAVHSPAVSPREPQPDFSSQDNSARCTESESSLAQSIDRTRSFRMVGRSSSFRVPTIVVIDSYRDGSSSSPTSSSSENSPARHRNSFAALSLDSTDVFDDSEDDQGSPVDSIVPSPRDDISEASAVSAPEPRATSAPTQKNLRSRQEQTAVESLSPDKMAETDTGPGGRPLFFRRMNVGRSPMERRSSYSSFSTSSTSPPRSPNSSNAASAALRSSSRVAELEREISAMRSSHENIVAVLRATNKQHAANVLELRAQVAALTEGNLWLERQLTAKGELVRELREMEKQQQRDTVSVSEVEKILEIKDAQIQTLEREMAQLRQRLARLEADKDSQLYQQFQHFEARRDRDEKRINELRKEVLAMVSPCVHCAMSRADSSQLTREMLLCA</sequence>
<feature type="compositionally biased region" description="Low complexity" evidence="8">
    <location>
        <begin position="635"/>
        <end position="659"/>
    </location>
</feature>
<dbReference type="SMART" id="SM01052">
    <property type="entry name" value="CAP_GLY"/>
    <property type="match status" value="1"/>
</dbReference>
<protein>
    <submittedName>
        <fullName evidence="10">Unnamed protein product</fullName>
    </submittedName>
</protein>
<comment type="subcellular location">
    <subcellularLocation>
        <location evidence="1">Cytoplasm</location>
        <location evidence="1">Cytoskeleton</location>
        <location evidence="1">Spindle</location>
    </subcellularLocation>
</comment>
<evidence type="ECO:0000256" key="2">
    <source>
        <dbReference type="ARBA" id="ARBA00022490"/>
    </source>
</evidence>
<gene>
    <name evidence="10" type="ORF">Plil01_000161400</name>
</gene>
<keyword evidence="6" id="KW-0206">Cytoskeleton</keyword>
<feature type="compositionally biased region" description="Polar residues" evidence="8">
    <location>
        <begin position="582"/>
        <end position="599"/>
    </location>
</feature>
<accession>A0A9W6WPG8</accession>
<dbReference type="GO" id="GO:0005874">
    <property type="term" value="C:microtubule"/>
    <property type="evidence" value="ECO:0007669"/>
    <property type="project" value="UniProtKB-KW"/>
</dbReference>
<dbReference type="AlphaFoldDB" id="A0A9W6WPG8"/>
<dbReference type="Proteomes" id="UP001165083">
    <property type="component" value="Unassembled WGS sequence"/>
</dbReference>
<keyword evidence="5 7" id="KW-0175">Coiled coil</keyword>
<feature type="region of interest" description="Disordered" evidence="8">
    <location>
        <begin position="170"/>
        <end position="313"/>
    </location>
</feature>
<reference evidence="10" key="1">
    <citation type="submission" date="2023-04" db="EMBL/GenBank/DDBJ databases">
        <title>Phytophthora lilii NBRC 32176.</title>
        <authorList>
            <person name="Ichikawa N."/>
            <person name="Sato H."/>
            <person name="Tonouchi N."/>
        </authorList>
    </citation>
    <scope>NUCLEOTIDE SEQUENCE</scope>
    <source>
        <strain evidence="10">NBRC 32176</strain>
    </source>
</reference>
<feature type="compositionally biased region" description="Low complexity" evidence="8">
    <location>
        <begin position="512"/>
        <end position="526"/>
    </location>
</feature>
<feature type="region of interest" description="Disordered" evidence="8">
    <location>
        <begin position="101"/>
        <end position="126"/>
    </location>
</feature>
<feature type="compositionally biased region" description="Polar residues" evidence="8">
    <location>
        <begin position="275"/>
        <end position="312"/>
    </location>
</feature>
<feature type="region of interest" description="Disordered" evidence="8">
    <location>
        <begin position="510"/>
        <end position="529"/>
    </location>
</feature>
<feature type="compositionally biased region" description="Low complexity" evidence="8">
    <location>
        <begin position="111"/>
        <end position="122"/>
    </location>
</feature>
<dbReference type="OrthoDB" id="2130750at2759"/>
<organism evidence="10 11">
    <name type="scientific">Phytophthora lilii</name>
    <dbReference type="NCBI Taxonomy" id="2077276"/>
    <lineage>
        <taxon>Eukaryota</taxon>
        <taxon>Sar</taxon>
        <taxon>Stramenopiles</taxon>
        <taxon>Oomycota</taxon>
        <taxon>Peronosporomycetes</taxon>
        <taxon>Peronosporales</taxon>
        <taxon>Peronosporaceae</taxon>
        <taxon>Phytophthora</taxon>
    </lineage>
</organism>
<evidence type="ECO:0000259" key="9">
    <source>
        <dbReference type="PROSITE" id="PS50245"/>
    </source>
</evidence>
<comment type="caution">
    <text evidence="10">The sequence shown here is derived from an EMBL/GenBank/DDBJ whole genome shotgun (WGS) entry which is preliminary data.</text>
</comment>
<dbReference type="InterPro" id="IPR000938">
    <property type="entry name" value="CAP-Gly_domain"/>
</dbReference>
<evidence type="ECO:0000256" key="4">
    <source>
        <dbReference type="ARBA" id="ARBA00023017"/>
    </source>
</evidence>
<dbReference type="GO" id="GO:0005819">
    <property type="term" value="C:spindle"/>
    <property type="evidence" value="ECO:0007669"/>
    <property type="project" value="UniProtKB-SubCell"/>
</dbReference>
<feature type="compositionally biased region" description="Low complexity" evidence="8">
    <location>
        <begin position="179"/>
        <end position="197"/>
    </location>
</feature>
<proteinExistence type="predicted"/>
<evidence type="ECO:0000256" key="5">
    <source>
        <dbReference type="ARBA" id="ARBA00023054"/>
    </source>
</evidence>
<evidence type="ECO:0000313" key="10">
    <source>
        <dbReference type="EMBL" id="GMF10850.1"/>
    </source>
</evidence>
<dbReference type="InterPro" id="IPR036859">
    <property type="entry name" value="CAP-Gly_dom_sf"/>
</dbReference>
<dbReference type="EMBL" id="BSXW01000055">
    <property type="protein sequence ID" value="GMF10850.1"/>
    <property type="molecule type" value="Genomic_DNA"/>
</dbReference>
<dbReference type="Pfam" id="PF01302">
    <property type="entry name" value="CAP_GLY"/>
    <property type="match status" value="1"/>
</dbReference>
<feature type="region of interest" description="Disordered" evidence="8">
    <location>
        <begin position="544"/>
        <end position="659"/>
    </location>
</feature>
<feature type="compositionally biased region" description="Polar residues" evidence="8">
    <location>
        <begin position="463"/>
        <end position="482"/>
    </location>
</feature>
<dbReference type="PANTHER" id="PTHR18916">
    <property type="entry name" value="DYNACTIN 1-RELATED MICROTUBULE-BINDING"/>
    <property type="match status" value="1"/>
</dbReference>
<dbReference type="PANTHER" id="PTHR18916:SF6">
    <property type="entry name" value="DYNACTIN SUBUNIT 1"/>
    <property type="match status" value="1"/>
</dbReference>
<dbReference type="GO" id="GO:0030286">
    <property type="term" value="C:dynein complex"/>
    <property type="evidence" value="ECO:0007669"/>
    <property type="project" value="UniProtKB-KW"/>
</dbReference>
<evidence type="ECO:0000256" key="1">
    <source>
        <dbReference type="ARBA" id="ARBA00004186"/>
    </source>
</evidence>
<dbReference type="Gene3D" id="2.30.30.190">
    <property type="entry name" value="CAP Gly-rich-like domain"/>
    <property type="match status" value="1"/>
</dbReference>
<feature type="coiled-coil region" evidence="7">
    <location>
        <begin position="715"/>
        <end position="806"/>
    </location>
</feature>
<dbReference type="SUPFAM" id="SSF74924">
    <property type="entry name" value="Cap-Gly domain"/>
    <property type="match status" value="1"/>
</dbReference>
<name>A0A9W6WPG8_9STRA</name>
<keyword evidence="11" id="KW-1185">Reference proteome</keyword>
<keyword evidence="3" id="KW-0493">Microtubule</keyword>
<feature type="region of interest" description="Disordered" evidence="8">
    <location>
        <begin position="448"/>
        <end position="482"/>
    </location>
</feature>
<keyword evidence="2" id="KW-0963">Cytoplasm</keyword>